<dbReference type="Proteomes" id="UP000271974">
    <property type="component" value="Unassembled WGS sequence"/>
</dbReference>
<evidence type="ECO:0000313" key="4">
    <source>
        <dbReference type="EMBL" id="RUS87099.1"/>
    </source>
</evidence>
<dbReference type="SUPFAM" id="SSF50978">
    <property type="entry name" value="WD40 repeat-like"/>
    <property type="match status" value="1"/>
</dbReference>
<dbReference type="PANTHER" id="PTHR44472">
    <property type="entry name" value="DDB1- AND CUL4-ASSOCIATED FACTOR 4-RELATED"/>
    <property type="match status" value="1"/>
</dbReference>
<dbReference type="OrthoDB" id="128867at2759"/>
<evidence type="ECO:0000256" key="2">
    <source>
        <dbReference type="ARBA" id="ARBA00022737"/>
    </source>
</evidence>
<keyword evidence="1" id="KW-0853">WD repeat</keyword>
<dbReference type="STRING" id="188477.A0A433TZU2"/>
<dbReference type="EMBL" id="RQTK01000120">
    <property type="protein sequence ID" value="RUS87099.1"/>
    <property type="molecule type" value="Genomic_DNA"/>
</dbReference>
<dbReference type="Pfam" id="PF23761">
    <property type="entry name" value="Beta-prop_DCAF4"/>
    <property type="match status" value="1"/>
</dbReference>
<dbReference type="Gene3D" id="2.130.10.10">
    <property type="entry name" value="YVTN repeat-like/Quinoprotein amine dehydrogenase"/>
    <property type="match status" value="1"/>
</dbReference>
<feature type="compositionally biased region" description="Polar residues" evidence="3">
    <location>
        <begin position="39"/>
        <end position="54"/>
    </location>
</feature>
<feature type="compositionally biased region" description="Basic and acidic residues" evidence="3">
    <location>
        <begin position="1"/>
        <end position="18"/>
    </location>
</feature>
<organism evidence="4 5">
    <name type="scientific">Elysia chlorotica</name>
    <name type="common">Eastern emerald elysia</name>
    <name type="synonym">Sea slug</name>
    <dbReference type="NCBI Taxonomy" id="188477"/>
    <lineage>
        <taxon>Eukaryota</taxon>
        <taxon>Metazoa</taxon>
        <taxon>Spiralia</taxon>
        <taxon>Lophotrochozoa</taxon>
        <taxon>Mollusca</taxon>
        <taxon>Gastropoda</taxon>
        <taxon>Heterobranchia</taxon>
        <taxon>Euthyneura</taxon>
        <taxon>Panpulmonata</taxon>
        <taxon>Sacoglossa</taxon>
        <taxon>Placobranchoidea</taxon>
        <taxon>Plakobranchidae</taxon>
        <taxon>Elysia</taxon>
    </lineage>
</organism>
<dbReference type="AlphaFoldDB" id="A0A433TZU2"/>
<evidence type="ECO:0000313" key="5">
    <source>
        <dbReference type="Proteomes" id="UP000271974"/>
    </source>
</evidence>
<dbReference type="InterPro" id="IPR052254">
    <property type="entry name" value="CUL4-DDB1_E3_ligase_receptor"/>
</dbReference>
<dbReference type="InterPro" id="IPR036322">
    <property type="entry name" value="WD40_repeat_dom_sf"/>
</dbReference>
<dbReference type="InterPro" id="IPR015943">
    <property type="entry name" value="WD40/YVTN_repeat-like_dom_sf"/>
</dbReference>
<dbReference type="PANTHER" id="PTHR44472:SF1">
    <property type="entry name" value="DDB1 AND CUL4 ASSOCIATED FACTOR 4"/>
    <property type="match status" value="1"/>
</dbReference>
<gene>
    <name evidence="4" type="ORF">EGW08_005175</name>
</gene>
<reference evidence="4 5" key="1">
    <citation type="submission" date="2019-01" db="EMBL/GenBank/DDBJ databases">
        <title>A draft genome assembly of the solar-powered sea slug Elysia chlorotica.</title>
        <authorList>
            <person name="Cai H."/>
            <person name="Li Q."/>
            <person name="Fang X."/>
            <person name="Li J."/>
            <person name="Curtis N.E."/>
            <person name="Altenburger A."/>
            <person name="Shibata T."/>
            <person name="Feng M."/>
            <person name="Maeda T."/>
            <person name="Schwartz J.A."/>
            <person name="Shigenobu S."/>
            <person name="Lundholm N."/>
            <person name="Nishiyama T."/>
            <person name="Yang H."/>
            <person name="Hasebe M."/>
            <person name="Li S."/>
            <person name="Pierce S.K."/>
            <person name="Wang J."/>
        </authorList>
    </citation>
    <scope>NUCLEOTIDE SEQUENCE [LARGE SCALE GENOMIC DNA]</scope>
    <source>
        <strain evidence="4">EC2010</strain>
        <tissue evidence="4">Whole organism of an adult</tissue>
    </source>
</reference>
<protein>
    <submittedName>
        <fullName evidence="4">Uncharacterized protein</fullName>
    </submittedName>
</protein>
<evidence type="ECO:0000256" key="1">
    <source>
        <dbReference type="ARBA" id="ARBA00022574"/>
    </source>
</evidence>
<name>A0A433TZU2_ELYCH</name>
<keyword evidence="2" id="KW-0677">Repeat</keyword>
<dbReference type="GO" id="GO:0080008">
    <property type="term" value="C:Cul4-RING E3 ubiquitin ligase complex"/>
    <property type="evidence" value="ECO:0007669"/>
    <property type="project" value="TreeGrafter"/>
</dbReference>
<evidence type="ECO:0000256" key="3">
    <source>
        <dbReference type="SAM" id="MobiDB-lite"/>
    </source>
</evidence>
<keyword evidence="5" id="KW-1185">Reference proteome</keyword>
<sequence length="527" mass="58850">MGRYDKKYSKGHAERSAERGGNVNHSRNFYKAFRGRKQGLSSNSSDQEGPTSSARLPEIAPSSSTSSTSTCDKSESDIPGFYYDKEKRAYFKILPNTMSAVSSFVTKESIKEKENEIRRLSDVTRFLQGQSAVLRSALFKPSESAGLAEVLRKFQCGQVTCENFRSYWNRHQCTTLQPDVEITSSGFSQDSPKVDSIQKMLATKTHDHLVCVWSLKSSIAQCIQLLSVSGKLKRYSKPKLGRTETTDISKVIQTVVMTQPISRKISSLCWAKFPNCVSGPTILYAATCPIGYSPTIVHANNFDSATNSIISIYELNLGFSTVWSCAWHNHDAKFSIGTERKCLLIDVATRRTWTYHTHNSDPLSQAFSLVNPHKMFNGTRGGSIVVHDIRCPGKVRSQQEMRQKHGISCLKLLEDENYIMANDFSGGIMTWDQRMSRIVRKYEGLVNSHYQLPFHLDEQELVVCGAGSDSYSKLWDVRSGSLLQNIPPPYPASPDSLPIAMYAQAWGNSPGNTGLVMAIKNGFKIYS</sequence>
<feature type="region of interest" description="Disordered" evidence="3">
    <location>
        <begin position="1"/>
        <end position="74"/>
    </location>
</feature>
<proteinExistence type="predicted"/>
<comment type="caution">
    <text evidence="4">The sequence shown here is derived from an EMBL/GenBank/DDBJ whole genome shotgun (WGS) entry which is preliminary data.</text>
</comment>
<accession>A0A433TZU2</accession>